<dbReference type="EMBL" id="JBHRYC010000006">
    <property type="protein sequence ID" value="MFC3635824.1"/>
    <property type="molecule type" value="Genomic_DNA"/>
</dbReference>
<reference evidence="7" key="1">
    <citation type="journal article" date="2019" name="Int. J. Syst. Evol. Microbiol.">
        <title>The Global Catalogue of Microorganisms (GCM) 10K type strain sequencing project: providing services to taxonomists for standard genome sequencing and annotation.</title>
        <authorList>
            <consortium name="The Broad Institute Genomics Platform"/>
            <consortium name="The Broad Institute Genome Sequencing Center for Infectious Disease"/>
            <person name="Wu L."/>
            <person name="Ma J."/>
        </authorList>
    </citation>
    <scope>NUCLEOTIDE SEQUENCE [LARGE SCALE GENOMIC DNA]</scope>
    <source>
        <strain evidence="7">KCTC 42282</strain>
    </source>
</reference>
<dbReference type="RefSeq" id="WP_191319663.1">
    <property type="nucleotide sequence ID" value="NZ_BNCG01000010.1"/>
</dbReference>
<evidence type="ECO:0000256" key="3">
    <source>
        <dbReference type="ARBA" id="ARBA00023125"/>
    </source>
</evidence>
<name>A0ABV7UB44_9HYPH</name>
<feature type="domain" description="Ner winged helix-turn-helix DNA-binding" evidence="5">
    <location>
        <begin position="5"/>
        <end position="73"/>
    </location>
</feature>
<keyword evidence="7" id="KW-1185">Reference proteome</keyword>
<dbReference type="Gene3D" id="1.10.260.40">
    <property type="entry name" value="lambda repressor-like DNA-binding domains"/>
    <property type="match status" value="1"/>
</dbReference>
<evidence type="ECO:0000256" key="2">
    <source>
        <dbReference type="ARBA" id="ARBA00023015"/>
    </source>
</evidence>
<evidence type="ECO:0000313" key="6">
    <source>
        <dbReference type="EMBL" id="MFC3635824.1"/>
    </source>
</evidence>
<keyword evidence="4" id="KW-0804">Transcription</keyword>
<evidence type="ECO:0000313" key="7">
    <source>
        <dbReference type="Proteomes" id="UP001595704"/>
    </source>
</evidence>
<comment type="caution">
    <text evidence="6">The sequence shown here is derived from an EMBL/GenBank/DDBJ whole genome shotgun (WGS) entry which is preliminary data.</text>
</comment>
<keyword evidence="3" id="KW-0238">DNA-binding</keyword>
<proteinExistence type="inferred from homology"/>
<accession>A0ABV7UB44</accession>
<dbReference type="SUPFAM" id="SSF47413">
    <property type="entry name" value="lambda repressor-like DNA-binding domains"/>
    <property type="match status" value="1"/>
</dbReference>
<dbReference type="Pfam" id="PF13693">
    <property type="entry name" value="HTH_35"/>
    <property type="match status" value="1"/>
</dbReference>
<dbReference type="InterPro" id="IPR038722">
    <property type="entry name" value="Ner_HTH_dom"/>
</dbReference>
<evidence type="ECO:0000256" key="1">
    <source>
        <dbReference type="ARBA" id="ARBA00006157"/>
    </source>
</evidence>
<dbReference type="InterPro" id="IPR010982">
    <property type="entry name" value="Lambda_DNA-bd_dom_sf"/>
</dbReference>
<gene>
    <name evidence="6" type="ORF">ACFONL_00225</name>
</gene>
<keyword evidence="2" id="KW-0805">Transcription regulation</keyword>
<organism evidence="6 7">
    <name type="scientific">Camelimonas fluminis</name>
    <dbReference type="NCBI Taxonomy" id="1576911"/>
    <lineage>
        <taxon>Bacteria</taxon>
        <taxon>Pseudomonadati</taxon>
        <taxon>Pseudomonadota</taxon>
        <taxon>Alphaproteobacteria</taxon>
        <taxon>Hyphomicrobiales</taxon>
        <taxon>Chelatococcaceae</taxon>
        <taxon>Camelimonas</taxon>
    </lineage>
</organism>
<evidence type="ECO:0000256" key="4">
    <source>
        <dbReference type="ARBA" id="ARBA00023163"/>
    </source>
</evidence>
<protein>
    <submittedName>
        <fullName evidence="6">Transcriptional regulator</fullName>
    </submittedName>
</protein>
<comment type="similarity">
    <text evidence="1">Belongs to the ner transcriptional regulatory family.</text>
</comment>
<dbReference type="Proteomes" id="UP001595704">
    <property type="component" value="Unassembled WGS sequence"/>
</dbReference>
<evidence type="ECO:0000259" key="5">
    <source>
        <dbReference type="Pfam" id="PF13693"/>
    </source>
</evidence>
<sequence>MARNWTKQVILHALRQRGTTAAEIARQNNVSRFAVYAGMVRPYPKVNGMIAGALGKKPQDIWPEYYDSNGKRIGLLVAPRGAR</sequence>